<accession>A0A194XPJ9</accession>
<organism evidence="2 3">
    <name type="scientific">Mollisia scopiformis</name>
    <name type="common">Conifer needle endophyte fungus</name>
    <name type="synonym">Phialocephala scopiformis</name>
    <dbReference type="NCBI Taxonomy" id="149040"/>
    <lineage>
        <taxon>Eukaryota</taxon>
        <taxon>Fungi</taxon>
        <taxon>Dikarya</taxon>
        <taxon>Ascomycota</taxon>
        <taxon>Pezizomycotina</taxon>
        <taxon>Leotiomycetes</taxon>
        <taxon>Helotiales</taxon>
        <taxon>Mollisiaceae</taxon>
        <taxon>Mollisia</taxon>
    </lineage>
</organism>
<protein>
    <recommendedName>
        <fullName evidence="1">DUF5648 domain-containing protein</fullName>
    </recommendedName>
</protein>
<dbReference type="InParanoid" id="A0A194XPJ9"/>
<feature type="domain" description="DUF5648" evidence="1">
    <location>
        <begin position="2"/>
        <end position="120"/>
    </location>
</feature>
<evidence type="ECO:0000259" key="1">
    <source>
        <dbReference type="Pfam" id="PF18885"/>
    </source>
</evidence>
<gene>
    <name evidence="2" type="ORF">LY89DRAFT_729642</name>
</gene>
<proteinExistence type="predicted"/>
<dbReference type="Proteomes" id="UP000070700">
    <property type="component" value="Unassembled WGS sequence"/>
</dbReference>
<dbReference type="AlphaFoldDB" id="A0A194XPJ9"/>
<name>A0A194XPJ9_MOLSC</name>
<dbReference type="RefSeq" id="XP_018076530.1">
    <property type="nucleotide sequence ID" value="XM_018219398.1"/>
</dbReference>
<dbReference type="KEGG" id="psco:LY89DRAFT_729642"/>
<reference evidence="2 3" key="1">
    <citation type="submission" date="2015-10" db="EMBL/GenBank/DDBJ databases">
        <title>Full genome of DAOMC 229536 Phialocephala scopiformis, a fungal endophyte of spruce producing the potent anti-insectan compound rugulosin.</title>
        <authorList>
            <consortium name="DOE Joint Genome Institute"/>
            <person name="Walker A.K."/>
            <person name="Frasz S.L."/>
            <person name="Seifert K.A."/>
            <person name="Miller J.D."/>
            <person name="Mondo S.J."/>
            <person name="Labutti K."/>
            <person name="Lipzen A."/>
            <person name="Dockter R."/>
            <person name="Kennedy M."/>
            <person name="Grigoriev I.V."/>
            <person name="Spatafora J.W."/>
        </authorList>
    </citation>
    <scope>NUCLEOTIDE SEQUENCE [LARGE SCALE GENOMIC DNA]</scope>
    <source>
        <strain evidence="2 3">CBS 120377</strain>
    </source>
</reference>
<keyword evidence="3" id="KW-1185">Reference proteome</keyword>
<dbReference type="InterPro" id="IPR043708">
    <property type="entry name" value="DUF5648"/>
</dbReference>
<evidence type="ECO:0000313" key="3">
    <source>
        <dbReference type="Proteomes" id="UP000070700"/>
    </source>
</evidence>
<dbReference type="Pfam" id="PF18885">
    <property type="entry name" value="DUF5648"/>
    <property type="match status" value="1"/>
</dbReference>
<dbReference type="GeneID" id="28829124"/>
<evidence type="ECO:0000313" key="2">
    <source>
        <dbReference type="EMBL" id="KUJ22175.1"/>
    </source>
</evidence>
<dbReference type="EMBL" id="KQ947407">
    <property type="protein sequence ID" value="KUJ22175.1"/>
    <property type="molecule type" value="Genomic_DNA"/>
</dbReference>
<sequence length="137" mass="15256">MADHFYTTDPHGGSAPASGYHLEEIACYVATTELKGTVPIYQWYNPSSKLHFYTTDFNGELAPQAGYEYEKIAFYAFSHEATGTVPFYRWVGSKSQHFYTISDSEGANSGMKFEGITAYVHPGATEGFAALYRRYSG</sequence>
<dbReference type="OrthoDB" id="9971254at2759"/>